<feature type="domain" description="VTT" evidence="9">
    <location>
        <begin position="102"/>
        <end position="219"/>
    </location>
</feature>
<dbReference type="Pfam" id="PF09335">
    <property type="entry name" value="VTT_dom"/>
    <property type="match status" value="1"/>
</dbReference>
<dbReference type="PANTHER" id="PTHR12677:SF59">
    <property type="entry name" value="GOLGI APPARATUS MEMBRANE PROTEIN TVP38-RELATED"/>
    <property type="match status" value="1"/>
</dbReference>
<keyword evidence="4 7" id="KW-0812">Transmembrane</keyword>
<keyword evidence="6 7" id="KW-0472">Membrane</keyword>
<evidence type="ECO:0000256" key="7">
    <source>
        <dbReference type="RuleBase" id="RU366058"/>
    </source>
</evidence>
<dbReference type="Proteomes" id="UP001501265">
    <property type="component" value="Unassembled WGS sequence"/>
</dbReference>
<evidence type="ECO:0000313" key="11">
    <source>
        <dbReference type="Proteomes" id="UP001501265"/>
    </source>
</evidence>
<gene>
    <name evidence="10" type="ORF">GCM10023220_55320</name>
</gene>
<feature type="transmembrane region" description="Helical" evidence="7">
    <location>
        <begin position="228"/>
        <end position="248"/>
    </location>
</feature>
<comment type="subcellular location">
    <subcellularLocation>
        <location evidence="1 7">Cell membrane</location>
        <topology evidence="1 7">Multi-pass membrane protein</topology>
    </subcellularLocation>
</comment>
<dbReference type="InterPro" id="IPR032816">
    <property type="entry name" value="VTT_dom"/>
</dbReference>
<evidence type="ECO:0000256" key="8">
    <source>
        <dbReference type="SAM" id="MobiDB-lite"/>
    </source>
</evidence>
<evidence type="ECO:0000256" key="1">
    <source>
        <dbReference type="ARBA" id="ARBA00004651"/>
    </source>
</evidence>
<evidence type="ECO:0000313" key="10">
    <source>
        <dbReference type="EMBL" id="GAA4816041.1"/>
    </source>
</evidence>
<proteinExistence type="inferred from homology"/>
<feature type="transmembrane region" description="Helical" evidence="7">
    <location>
        <begin position="79"/>
        <end position="101"/>
    </location>
</feature>
<keyword evidence="5 7" id="KW-1133">Transmembrane helix</keyword>
<evidence type="ECO:0000256" key="3">
    <source>
        <dbReference type="ARBA" id="ARBA00022475"/>
    </source>
</evidence>
<feature type="transmembrane region" description="Helical" evidence="7">
    <location>
        <begin position="121"/>
        <end position="142"/>
    </location>
</feature>
<evidence type="ECO:0000256" key="6">
    <source>
        <dbReference type="ARBA" id="ARBA00023136"/>
    </source>
</evidence>
<name>A0ABP9CQY2_9ACTN</name>
<comment type="similarity">
    <text evidence="2 7">Belongs to the TVP38/TMEM64 family.</text>
</comment>
<evidence type="ECO:0000256" key="5">
    <source>
        <dbReference type="ARBA" id="ARBA00022989"/>
    </source>
</evidence>
<dbReference type="InterPro" id="IPR015414">
    <property type="entry name" value="TMEM64"/>
</dbReference>
<dbReference type="RefSeq" id="WP_345623083.1">
    <property type="nucleotide sequence ID" value="NZ_BAABIG010000061.1"/>
</dbReference>
<feature type="compositionally biased region" description="Polar residues" evidence="8">
    <location>
        <begin position="1"/>
        <end position="15"/>
    </location>
</feature>
<evidence type="ECO:0000256" key="2">
    <source>
        <dbReference type="ARBA" id="ARBA00008640"/>
    </source>
</evidence>
<sequence length="257" mass="26309">MFDATTRSGGTATVSPRTDTATTAGTPLPARPTGPAARAARLLVSPWARLSLLVLLLASAASAVLLLQPQKLLMHGWPPQLGGAAAALAYALAYGLCTVAFVPRPLLNLAAGALFGSQFGLGSALAGTVLGAGIAFCLGRVLGQEALRPLLRGKWLRAADGQLSRHGFRSMLAARLFPGVPFAAANYCAAVSRMGLLPFLLATALGSIPNTAAYVVAGARASTPTSPAFLIALACIAVPGLVGALVAWRKRHQLRAR</sequence>
<organism evidence="10 11">
    <name type="scientific">Streptomyces ziwulingensis</name>
    <dbReference type="NCBI Taxonomy" id="1045501"/>
    <lineage>
        <taxon>Bacteria</taxon>
        <taxon>Bacillati</taxon>
        <taxon>Actinomycetota</taxon>
        <taxon>Actinomycetes</taxon>
        <taxon>Kitasatosporales</taxon>
        <taxon>Streptomycetaceae</taxon>
        <taxon>Streptomyces</taxon>
    </lineage>
</organism>
<feature type="transmembrane region" description="Helical" evidence="7">
    <location>
        <begin position="196"/>
        <end position="216"/>
    </location>
</feature>
<accession>A0ABP9CQY2</accession>
<feature type="compositionally biased region" description="Low complexity" evidence="8">
    <location>
        <begin position="16"/>
        <end position="33"/>
    </location>
</feature>
<comment type="caution">
    <text evidence="10">The sequence shown here is derived from an EMBL/GenBank/DDBJ whole genome shotgun (WGS) entry which is preliminary data.</text>
</comment>
<keyword evidence="3 7" id="KW-1003">Cell membrane</keyword>
<reference evidence="11" key="1">
    <citation type="journal article" date="2019" name="Int. J. Syst. Evol. Microbiol.">
        <title>The Global Catalogue of Microorganisms (GCM) 10K type strain sequencing project: providing services to taxonomists for standard genome sequencing and annotation.</title>
        <authorList>
            <consortium name="The Broad Institute Genomics Platform"/>
            <consortium name="The Broad Institute Genome Sequencing Center for Infectious Disease"/>
            <person name="Wu L."/>
            <person name="Ma J."/>
        </authorList>
    </citation>
    <scope>NUCLEOTIDE SEQUENCE [LARGE SCALE GENOMIC DNA]</scope>
    <source>
        <strain evidence="11">JCM 18081</strain>
    </source>
</reference>
<feature type="transmembrane region" description="Helical" evidence="7">
    <location>
        <begin position="47"/>
        <end position="67"/>
    </location>
</feature>
<dbReference type="EMBL" id="BAABIG010000061">
    <property type="protein sequence ID" value="GAA4816041.1"/>
    <property type="molecule type" value="Genomic_DNA"/>
</dbReference>
<dbReference type="PANTHER" id="PTHR12677">
    <property type="entry name" value="GOLGI APPARATUS MEMBRANE PROTEIN TVP38-RELATED"/>
    <property type="match status" value="1"/>
</dbReference>
<evidence type="ECO:0000256" key="4">
    <source>
        <dbReference type="ARBA" id="ARBA00022692"/>
    </source>
</evidence>
<protein>
    <recommendedName>
        <fullName evidence="7">TVP38/TMEM64 family membrane protein</fullName>
    </recommendedName>
</protein>
<evidence type="ECO:0000259" key="9">
    <source>
        <dbReference type="Pfam" id="PF09335"/>
    </source>
</evidence>
<feature type="region of interest" description="Disordered" evidence="8">
    <location>
        <begin position="1"/>
        <end position="33"/>
    </location>
</feature>
<keyword evidence="11" id="KW-1185">Reference proteome</keyword>